<proteinExistence type="predicted"/>
<protein>
    <submittedName>
        <fullName evidence="8">Uncharacterized protein</fullName>
    </submittedName>
</protein>
<feature type="compositionally biased region" description="Polar residues" evidence="6">
    <location>
        <begin position="1"/>
        <end position="11"/>
    </location>
</feature>
<keyword evidence="3" id="KW-0833">Ubl conjugation pathway</keyword>
<name>A0AAD1YZL6_9LAMI</name>
<dbReference type="PANTHER" id="PTHR15860">
    <property type="entry name" value="UNCHARACTERIZED RING FINGER-CONTAINING PROTEIN"/>
    <property type="match status" value="1"/>
</dbReference>
<feature type="region of interest" description="Disordered" evidence="6">
    <location>
        <begin position="159"/>
        <end position="186"/>
    </location>
</feature>
<gene>
    <name evidence="8" type="ORF">FPE_LOCUS6256</name>
</gene>
<keyword evidence="4 7" id="KW-1133">Transmembrane helix</keyword>
<evidence type="ECO:0000256" key="6">
    <source>
        <dbReference type="SAM" id="MobiDB-lite"/>
    </source>
</evidence>
<evidence type="ECO:0000256" key="2">
    <source>
        <dbReference type="ARBA" id="ARBA00022692"/>
    </source>
</evidence>
<evidence type="ECO:0000256" key="1">
    <source>
        <dbReference type="ARBA" id="ARBA00004141"/>
    </source>
</evidence>
<evidence type="ECO:0000313" key="9">
    <source>
        <dbReference type="Proteomes" id="UP000834106"/>
    </source>
</evidence>
<reference evidence="8" key="1">
    <citation type="submission" date="2023-05" db="EMBL/GenBank/DDBJ databases">
        <authorList>
            <person name="Huff M."/>
        </authorList>
    </citation>
    <scope>NUCLEOTIDE SEQUENCE</scope>
</reference>
<feature type="compositionally biased region" description="Polar residues" evidence="6">
    <location>
        <begin position="22"/>
        <end position="45"/>
    </location>
</feature>
<feature type="transmembrane region" description="Helical" evidence="7">
    <location>
        <begin position="277"/>
        <end position="305"/>
    </location>
</feature>
<comment type="subcellular location">
    <subcellularLocation>
        <location evidence="1">Membrane</location>
        <topology evidence="1">Multi-pass membrane protein</topology>
    </subcellularLocation>
</comment>
<dbReference type="InterPro" id="IPR044235">
    <property type="entry name" value="RNFT1/2"/>
</dbReference>
<dbReference type="GO" id="GO:0061630">
    <property type="term" value="F:ubiquitin protein ligase activity"/>
    <property type="evidence" value="ECO:0007669"/>
    <property type="project" value="InterPro"/>
</dbReference>
<feature type="region of interest" description="Disordered" evidence="6">
    <location>
        <begin position="1"/>
        <end position="50"/>
    </location>
</feature>
<dbReference type="GO" id="GO:1904294">
    <property type="term" value="P:positive regulation of ERAD pathway"/>
    <property type="evidence" value="ECO:0007669"/>
    <property type="project" value="InterPro"/>
</dbReference>
<dbReference type="Proteomes" id="UP000834106">
    <property type="component" value="Chromosome 4"/>
</dbReference>
<dbReference type="GO" id="GO:0016020">
    <property type="term" value="C:membrane"/>
    <property type="evidence" value="ECO:0007669"/>
    <property type="project" value="UniProtKB-SubCell"/>
</dbReference>
<sequence>MAPEEGSSTEFRSPRLRFRVRASTQMEASGGNSDSYRGVSSMTSSHSRRHGMNLTASSILRFPLSTLLEYTGIIRTRSIQSEPDALLNTGASISYRDHMRLRFEDSAVSLADNVGGGGGEVSIRIISAGEHEHDRVGNVSPSSPTVLESQLDLRDDREAGGVSSSVNASGDPEAAEGVEGNSRDSSSYQRYDIQQAAQWIERVLPFTLLQLVVFIRQHLQVLSKKSFKFLQGERKISVLIGIVILLAVHVVGFYWWYWSDDLLYPLVMLPPKHIPPFWHAIFIIMLNDTLVRQAAMIFKCFLLLYYKNSRGQNYRRQGQMLTLVEYLLLLYRALLPAPVWYRFFLNKEYGSLFSSLMTGLYLTFKLTSIVEKTLKFCISLLNIVPREYIILYAYETEKEDEDMMYYLLLAVDLEALHVVIVEKSDQ</sequence>
<keyword evidence="5 7" id="KW-0472">Membrane</keyword>
<feature type="transmembrane region" description="Helical" evidence="7">
    <location>
        <begin position="236"/>
        <end position="257"/>
    </location>
</feature>
<evidence type="ECO:0000256" key="7">
    <source>
        <dbReference type="SAM" id="Phobius"/>
    </source>
</evidence>
<feature type="transmembrane region" description="Helical" evidence="7">
    <location>
        <begin position="326"/>
        <end position="343"/>
    </location>
</feature>
<evidence type="ECO:0000256" key="3">
    <source>
        <dbReference type="ARBA" id="ARBA00022786"/>
    </source>
</evidence>
<evidence type="ECO:0000256" key="5">
    <source>
        <dbReference type="ARBA" id="ARBA00023136"/>
    </source>
</evidence>
<evidence type="ECO:0000256" key="4">
    <source>
        <dbReference type="ARBA" id="ARBA00022989"/>
    </source>
</evidence>
<evidence type="ECO:0000313" key="8">
    <source>
        <dbReference type="EMBL" id="CAI9758826.1"/>
    </source>
</evidence>
<accession>A0AAD1YZL6</accession>
<dbReference type="PANTHER" id="PTHR15860:SF14">
    <property type="entry name" value="RING FINGER AND TRANSMEMBRANE DOMAIN-CONTAINING PROTEIN 1-LIKE"/>
    <property type="match status" value="1"/>
</dbReference>
<dbReference type="AlphaFoldDB" id="A0AAD1YZL6"/>
<keyword evidence="9" id="KW-1185">Reference proteome</keyword>
<keyword evidence="2 7" id="KW-0812">Transmembrane</keyword>
<dbReference type="EMBL" id="OU503039">
    <property type="protein sequence ID" value="CAI9758826.1"/>
    <property type="molecule type" value="Genomic_DNA"/>
</dbReference>
<organism evidence="8 9">
    <name type="scientific">Fraxinus pennsylvanica</name>
    <dbReference type="NCBI Taxonomy" id="56036"/>
    <lineage>
        <taxon>Eukaryota</taxon>
        <taxon>Viridiplantae</taxon>
        <taxon>Streptophyta</taxon>
        <taxon>Embryophyta</taxon>
        <taxon>Tracheophyta</taxon>
        <taxon>Spermatophyta</taxon>
        <taxon>Magnoliopsida</taxon>
        <taxon>eudicotyledons</taxon>
        <taxon>Gunneridae</taxon>
        <taxon>Pentapetalae</taxon>
        <taxon>asterids</taxon>
        <taxon>lamiids</taxon>
        <taxon>Lamiales</taxon>
        <taxon>Oleaceae</taxon>
        <taxon>Oleeae</taxon>
        <taxon>Fraxinus</taxon>
    </lineage>
</organism>
<feature type="compositionally biased region" description="Low complexity" evidence="6">
    <location>
        <begin position="160"/>
        <end position="170"/>
    </location>
</feature>